<accession>A0A5E4XRC0</accession>
<proteinExistence type="predicted"/>
<dbReference type="OrthoDB" id="8941761at2"/>
<dbReference type="Proteomes" id="UP000400981">
    <property type="component" value="Unassembled WGS sequence"/>
</dbReference>
<dbReference type="InterPro" id="IPR025205">
    <property type="entry name" value="PilX/PilW_C"/>
</dbReference>
<dbReference type="EMBL" id="CABPSH010000013">
    <property type="protein sequence ID" value="VVE38876.1"/>
    <property type="molecule type" value="Genomic_DNA"/>
</dbReference>
<evidence type="ECO:0000313" key="2">
    <source>
        <dbReference type="EMBL" id="VVE38876.1"/>
    </source>
</evidence>
<sequence length="220" mass="23889">MVGVFIVMWLAALMSLAASGMQHRQLASRFVAYTNDRAGAFAAADEALAEARRWLTDDARAEDIAAMSAFDAGPHGVLAASHRGDVWYPQRVPRWRTLEWGSSGAVVRVHKARYFIERIAFSAYLAGDAAKRDPSVRRYRVSAMGCGDLPGTRVYLQAIYEVRRRAPAVRPGAGSPSDASRSSSASYASRLLNWREVVTWHDGAAGVSASGAQREPCDAS</sequence>
<protein>
    <recommendedName>
        <fullName evidence="1">PilX/PilW C-terminal domain-containing protein</fullName>
    </recommendedName>
</protein>
<feature type="domain" description="PilX/PilW C-terminal" evidence="1">
    <location>
        <begin position="95"/>
        <end position="160"/>
    </location>
</feature>
<organism evidence="2 3">
    <name type="scientific">Pandoraea eparura</name>
    <dbReference type="NCBI Taxonomy" id="2508291"/>
    <lineage>
        <taxon>Bacteria</taxon>
        <taxon>Pseudomonadati</taxon>
        <taxon>Pseudomonadota</taxon>
        <taxon>Betaproteobacteria</taxon>
        <taxon>Burkholderiales</taxon>
        <taxon>Burkholderiaceae</taxon>
        <taxon>Pandoraea</taxon>
    </lineage>
</organism>
<gene>
    <name evidence="2" type="ORF">PEP31012_04076</name>
</gene>
<evidence type="ECO:0000313" key="3">
    <source>
        <dbReference type="Proteomes" id="UP000400981"/>
    </source>
</evidence>
<reference evidence="2 3" key="1">
    <citation type="submission" date="2019-08" db="EMBL/GenBank/DDBJ databases">
        <authorList>
            <person name="Peeters C."/>
        </authorList>
    </citation>
    <scope>NUCLEOTIDE SEQUENCE [LARGE SCALE GENOMIC DNA]</scope>
    <source>
        <strain evidence="2 3">LMG 31012</strain>
    </source>
</reference>
<dbReference type="AlphaFoldDB" id="A0A5E4XRC0"/>
<dbReference type="Pfam" id="PF13681">
    <property type="entry name" value="PilX"/>
    <property type="match status" value="1"/>
</dbReference>
<evidence type="ECO:0000259" key="1">
    <source>
        <dbReference type="Pfam" id="PF13681"/>
    </source>
</evidence>
<keyword evidence="3" id="KW-1185">Reference proteome</keyword>
<name>A0A5E4XRC0_9BURK</name>